<comment type="caution">
    <text evidence="1">The sequence shown here is derived from an EMBL/GenBank/DDBJ whole genome shotgun (WGS) entry which is preliminary data.</text>
</comment>
<sequence>MLVSSWSTSAAQVENRYFDIIHNNKVIGSLKAEKTIDDNKTLYQSTTNITATIIWETQINYNYKVLFEGGLLQTSDVDIFVNDKPRAQTYTRKQDSLFIISRDNKRPQIYKEPINYATIQLYFEEPTAITSCYSEQDGSINKLVALGNHSYKKVNAKGRENLYFYKDGRLIKASIDGGIIQFELVATAKM</sequence>
<protein>
    <submittedName>
        <fullName evidence="1">DUF6134 family protein</fullName>
    </submittedName>
</protein>
<evidence type="ECO:0000313" key="2">
    <source>
        <dbReference type="Proteomes" id="UP001595878"/>
    </source>
</evidence>
<dbReference type="Pfam" id="PF19630">
    <property type="entry name" value="DUF6134"/>
    <property type="match status" value="1"/>
</dbReference>
<accession>A0ABV9LC99</accession>
<name>A0ABV9LC99_9FLAO</name>
<reference evidence="2" key="1">
    <citation type="journal article" date="2019" name="Int. J. Syst. Evol. Microbiol.">
        <title>The Global Catalogue of Microorganisms (GCM) 10K type strain sequencing project: providing services to taxonomists for standard genome sequencing and annotation.</title>
        <authorList>
            <consortium name="The Broad Institute Genomics Platform"/>
            <consortium name="The Broad Institute Genome Sequencing Center for Infectious Disease"/>
            <person name="Wu L."/>
            <person name="Ma J."/>
        </authorList>
    </citation>
    <scope>NUCLEOTIDE SEQUENCE [LARGE SCALE GENOMIC DNA]</scope>
    <source>
        <strain evidence="2">CGMCC 4.7427</strain>
    </source>
</reference>
<dbReference type="InterPro" id="IPR045767">
    <property type="entry name" value="DUF6134"/>
</dbReference>
<dbReference type="RefSeq" id="WP_380035094.1">
    <property type="nucleotide sequence ID" value="NZ_JBHSHB010000024.1"/>
</dbReference>
<keyword evidence="2" id="KW-1185">Reference proteome</keyword>
<evidence type="ECO:0000313" key="1">
    <source>
        <dbReference type="EMBL" id="MFC4691333.1"/>
    </source>
</evidence>
<dbReference type="EMBL" id="JBHSHB010000024">
    <property type="protein sequence ID" value="MFC4691333.1"/>
    <property type="molecule type" value="Genomic_DNA"/>
</dbReference>
<organism evidence="1 2">
    <name type="scientific">Dokdonia genika</name>
    <dbReference type="NCBI Taxonomy" id="308113"/>
    <lineage>
        <taxon>Bacteria</taxon>
        <taxon>Pseudomonadati</taxon>
        <taxon>Bacteroidota</taxon>
        <taxon>Flavobacteriia</taxon>
        <taxon>Flavobacteriales</taxon>
        <taxon>Flavobacteriaceae</taxon>
        <taxon>Dokdonia</taxon>
    </lineage>
</organism>
<proteinExistence type="predicted"/>
<gene>
    <name evidence="1" type="ORF">ACFO5T_12915</name>
</gene>
<dbReference type="Proteomes" id="UP001595878">
    <property type="component" value="Unassembled WGS sequence"/>
</dbReference>